<keyword evidence="3" id="KW-0540">Nuclease</keyword>
<dbReference type="InterPro" id="IPR027417">
    <property type="entry name" value="P-loop_NTPase"/>
</dbReference>
<dbReference type="Pfam" id="PF04313">
    <property type="entry name" value="HSDR_N"/>
    <property type="match status" value="1"/>
</dbReference>
<dbReference type="GO" id="GO:0009307">
    <property type="term" value="P:DNA restriction-modification system"/>
    <property type="evidence" value="ECO:0007669"/>
    <property type="project" value="UniProtKB-KW"/>
</dbReference>
<dbReference type="InterPro" id="IPR014001">
    <property type="entry name" value="Helicase_ATP-bd"/>
</dbReference>
<dbReference type="NCBIfam" id="TIGR00348">
    <property type="entry name" value="hsdR"/>
    <property type="match status" value="1"/>
</dbReference>
<comment type="subunit">
    <text evidence="10">The type I restriction/modification system is composed of three polypeptides R, M and S.</text>
</comment>
<evidence type="ECO:0000256" key="1">
    <source>
        <dbReference type="ARBA" id="ARBA00000851"/>
    </source>
</evidence>
<comment type="catalytic activity">
    <reaction evidence="1 10">
        <text>Endonucleolytic cleavage of DNA to give random double-stranded fragments with terminal 5'-phosphates, ATP is simultaneously hydrolyzed.</text>
        <dbReference type="EC" id="3.1.21.3"/>
    </reaction>
</comment>
<dbReference type="Gene3D" id="3.40.50.300">
    <property type="entry name" value="P-loop containing nucleotide triphosphate hydrolases"/>
    <property type="match status" value="1"/>
</dbReference>
<keyword evidence="5 10" id="KW-0680">Restriction system</keyword>
<evidence type="ECO:0000256" key="8">
    <source>
        <dbReference type="ARBA" id="ARBA00022840"/>
    </source>
</evidence>
<evidence type="ECO:0000256" key="7">
    <source>
        <dbReference type="ARBA" id="ARBA00022801"/>
    </source>
</evidence>
<organism evidence="13 14">
    <name type="scientific">Rhodovulum sulfidophilum</name>
    <name type="common">Rhodobacter sulfidophilus</name>
    <dbReference type="NCBI Taxonomy" id="35806"/>
    <lineage>
        <taxon>Bacteria</taxon>
        <taxon>Pseudomonadati</taxon>
        <taxon>Pseudomonadota</taxon>
        <taxon>Alphaproteobacteria</taxon>
        <taxon>Rhodobacterales</taxon>
        <taxon>Paracoccaceae</taxon>
        <taxon>Rhodovulum</taxon>
    </lineage>
</organism>
<evidence type="ECO:0000256" key="11">
    <source>
        <dbReference type="SAM" id="MobiDB-lite"/>
    </source>
</evidence>
<evidence type="ECO:0000259" key="12">
    <source>
        <dbReference type="SMART" id="SM00487"/>
    </source>
</evidence>
<comment type="function">
    <text evidence="10">Subunit R is required for both nuclease and ATPase activities, but not for modification.</text>
</comment>
<evidence type="ECO:0000256" key="2">
    <source>
        <dbReference type="ARBA" id="ARBA00008598"/>
    </source>
</evidence>
<dbReference type="PANTHER" id="PTHR30195:SF15">
    <property type="entry name" value="TYPE I RESTRICTION ENZYME HINDI ENDONUCLEASE SUBUNIT"/>
    <property type="match status" value="1"/>
</dbReference>
<dbReference type="SMART" id="SM00487">
    <property type="entry name" value="DEXDc"/>
    <property type="match status" value="1"/>
</dbReference>
<dbReference type="EMBL" id="AP014800">
    <property type="protein sequence ID" value="BAQ67772.1"/>
    <property type="molecule type" value="Genomic_DNA"/>
</dbReference>
<keyword evidence="9 10" id="KW-0238">DNA-binding</keyword>
<evidence type="ECO:0000256" key="3">
    <source>
        <dbReference type="ARBA" id="ARBA00022722"/>
    </source>
</evidence>
<proteinExistence type="inferred from homology"/>
<feature type="region of interest" description="Disordered" evidence="11">
    <location>
        <begin position="471"/>
        <end position="505"/>
    </location>
</feature>
<dbReference type="Proteomes" id="UP000064912">
    <property type="component" value="Chromosome"/>
</dbReference>
<sequence length="505" mass="56139">MADFLTAILTFRMINEDLVELAALAILQDQGIPYLRADVISPDGTAPERASYGEVLLMGRAEDAVARLNPQIPEDARRDALRQITGAASQSLSEENRRIHALLVNGVDVEFKADDGTIRGDKVWLVDFNDPLANDWLVTNQFTVIEGKQKRRPDLVMFLNGLPVAVIELKNAASEAATIEDAFAQLQTYKQQIPSLFRTNAVLVSSDGLLARIGSLTANEERFMPWRSVTGAAEDFTPEGPQEMETLLKGVFDKGRFLELLRDFTLFGDTGDGPFKIIAGYHQFFGAQKALANAIEASKPEGDRRIGVIWHTQGSGKSLLMAFFAGLLVRSPELQNPTLIVLTDRNDLDDQLFQTFATTKDLIRQTPEHAESRDELRELLERQSGGVIFTTMQKFAPEKGEERFPILTDRRNVIVIADEAHRSQYGLNAKVTLPPDPGLGVIVLPERGIPHEQTTPPSFHRRVQGAGRRAAFRAGRHADQRRARARRDAVADQGMAARTRRRRLG</sequence>
<feature type="compositionally biased region" description="Basic and acidic residues" evidence="11">
    <location>
        <begin position="476"/>
        <end position="490"/>
    </location>
</feature>
<dbReference type="GO" id="GO:0005524">
    <property type="term" value="F:ATP binding"/>
    <property type="evidence" value="ECO:0007669"/>
    <property type="project" value="UniProtKB-KW"/>
</dbReference>
<protein>
    <recommendedName>
        <fullName evidence="10">Type I restriction enzyme endonuclease subunit</fullName>
        <shortName evidence="10">R protein</shortName>
        <ecNumber evidence="10">3.1.21.3</ecNumber>
    </recommendedName>
</protein>
<evidence type="ECO:0000256" key="10">
    <source>
        <dbReference type="RuleBase" id="RU364115"/>
    </source>
</evidence>
<dbReference type="PANTHER" id="PTHR30195">
    <property type="entry name" value="TYPE I SITE-SPECIFIC DEOXYRIBONUCLEASE PROTEIN SUBUNIT M AND R"/>
    <property type="match status" value="1"/>
</dbReference>
<dbReference type="SUPFAM" id="SSF52540">
    <property type="entry name" value="P-loop containing nucleoside triphosphate hydrolases"/>
    <property type="match status" value="1"/>
</dbReference>
<feature type="domain" description="Helicase ATP-binding" evidence="12">
    <location>
        <begin position="280"/>
        <end position="490"/>
    </location>
</feature>
<gene>
    <name evidence="13" type="ORF">NHU_00603</name>
</gene>
<keyword evidence="8 10" id="KW-0067">ATP-binding</keyword>
<name>A0A0D6AY36_RHOSU</name>
<accession>A0A0D6AY36</accession>
<keyword evidence="7 10" id="KW-0378">Hydrolase</keyword>
<evidence type="ECO:0000313" key="13">
    <source>
        <dbReference type="EMBL" id="BAQ67772.1"/>
    </source>
</evidence>
<dbReference type="GO" id="GO:0009035">
    <property type="term" value="F:type I site-specific deoxyribonuclease activity"/>
    <property type="evidence" value="ECO:0007669"/>
    <property type="project" value="UniProtKB-EC"/>
</dbReference>
<keyword evidence="6" id="KW-0255">Endonuclease</keyword>
<dbReference type="EC" id="3.1.21.3" evidence="10"/>
<evidence type="ECO:0000256" key="9">
    <source>
        <dbReference type="ARBA" id="ARBA00023125"/>
    </source>
</evidence>
<dbReference type="Gene3D" id="3.90.1570.50">
    <property type="match status" value="1"/>
</dbReference>
<evidence type="ECO:0000256" key="4">
    <source>
        <dbReference type="ARBA" id="ARBA00022741"/>
    </source>
</evidence>
<dbReference type="AlphaFoldDB" id="A0A0D6AY36"/>
<dbReference type="InterPro" id="IPR007409">
    <property type="entry name" value="Restrct_endonuc_type1_HsdR_N"/>
</dbReference>
<keyword evidence="4 10" id="KW-0547">Nucleotide-binding</keyword>
<dbReference type="InterPro" id="IPR040980">
    <property type="entry name" value="SWI2_SNF2"/>
</dbReference>
<dbReference type="PATRIC" id="fig|35806.4.peg.621"/>
<evidence type="ECO:0000313" key="14">
    <source>
        <dbReference type="Proteomes" id="UP000064912"/>
    </source>
</evidence>
<dbReference type="Pfam" id="PF18766">
    <property type="entry name" value="SWI2_SNF2"/>
    <property type="match status" value="1"/>
</dbReference>
<dbReference type="CDD" id="cd22332">
    <property type="entry name" value="HsdR_N"/>
    <property type="match status" value="1"/>
</dbReference>
<dbReference type="InterPro" id="IPR051268">
    <property type="entry name" value="Type-I_R_enzyme_R_subunit"/>
</dbReference>
<dbReference type="GO" id="GO:0003677">
    <property type="term" value="F:DNA binding"/>
    <property type="evidence" value="ECO:0007669"/>
    <property type="project" value="UniProtKB-KW"/>
</dbReference>
<evidence type="ECO:0000256" key="5">
    <source>
        <dbReference type="ARBA" id="ARBA00022747"/>
    </source>
</evidence>
<dbReference type="KEGG" id="rsu:NHU_00603"/>
<reference evidence="13 14" key="1">
    <citation type="submission" date="2015-02" db="EMBL/GenBank/DDBJ databases">
        <title>Genome sequene of Rhodovulum sulfidophilum DSM 2351.</title>
        <authorList>
            <person name="Nagao N."/>
        </authorList>
    </citation>
    <scope>NUCLEOTIDE SEQUENCE [LARGE SCALE GENOMIC DNA]</scope>
    <source>
        <strain evidence="13 14">DSM 2351</strain>
    </source>
</reference>
<comment type="similarity">
    <text evidence="2 10">Belongs to the HsdR family.</text>
</comment>
<dbReference type="InterPro" id="IPR004473">
    <property type="entry name" value="Restrct_endonuc_typeI_HsdR"/>
</dbReference>
<dbReference type="CDD" id="cd18030">
    <property type="entry name" value="DEXHc_RE_I_HsdR"/>
    <property type="match status" value="1"/>
</dbReference>
<evidence type="ECO:0000256" key="6">
    <source>
        <dbReference type="ARBA" id="ARBA00022759"/>
    </source>
</evidence>